<dbReference type="InterPro" id="IPR036291">
    <property type="entry name" value="NAD(P)-bd_dom_sf"/>
</dbReference>
<evidence type="ECO:0000256" key="3">
    <source>
        <dbReference type="ARBA" id="ARBA00023027"/>
    </source>
</evidence>
<keyword evidence="7" id="KW-1185">Reference proteome</keyword>
<dbReference type="RefSeq" id="WP_344921043.1">
    <property type="nucleotide sequence ID" value="NZ_BAABAQ010000011.1"/>
</dbReference>
<dbReference type="InterPro" id="IPR001509">
    <property type="entry name" value="Epimerase_deHydtase"/>
</dbReference>
<dbReference type="SUPFAM" id="SSF51735">
    <property type="entry name" value="NAD(P)-binding Rossmann-fold domains"/>
    <property type="match status" value="1"/>
</dbReference>
<comment type="caution">
    <text evidence="6">The sequence shown here is derived from an EMBL/GenBank/DDBJ whole genome shotgun (WGS) entry which is preliminary data.</text>
</comment>
<keyword evidence="2" id="KW-0210">Decarboxylase</keyword>
<sequence>MSRHILVTGGAGFIGSHLCFALLNRGNRVTALDNLSAGRLPALDDLLNDKNFTLLEQDIAEPIDCGEVDAVMHMAIPVGPEVVLRRPIDTMLAGSTGTFNALEVARKYGARFVLASTSEIYGAPLVHPQGEDYTGNVDPTAPLSCYDEAKRFSEALTFSYLREHGLNIGVVRPFNVYGPGMSPDDRRVVPAFIRQAMAGQTLTLHGDGSQTRSLCYVEDFVTGLMAMLDSDETGPINLGSDEEVTIRTLADLVVEVVGSGAVETVPGRQQDSHVRCPDISRARRLLSWAPTVPLRAGIERTVAQVRAQQAA</sequence>
<keyword evidence="3" id="KW-0520">NAD</keyword>
<evidence type="ECO:0000313" key="6">
    <source>
        <dbReference type="EMBL" id="GAA4201304.1"/>
    </source>
</evidence>
<evidence type="ECO:0000256" key="4">
    <source>
        <dbReference type="ARBA" id="ARBA00023239"/>
    </source>
</evidence>
<feature type="domain" description="NAD-dependent epimerase/dehydratase" evidence="5">
    <location>
        <begin position="5"/>
        <end position="238"/>
    </location>
</feature>
<name>A0ABP8BA24_9ACTN</name>
<keyword evidence="4" id="KW-0456">Lyase</keyword>
<dbReference type="PANTHER" id="PTHR43078">
    <property type="entry name" value="UDP-GLUCURONIC ACID DECARBOXYLASE-RELATED"/>
    <property type="match status" value="1"/>
</dbReference>
<dbReference type="Gene3D" id="3.40.50.720">
    <property type="entry name" value="NAD(P)-binding Rossmann-like Domain"/>
    <property type="match status" value="1"/>
</dbReference>
<evidence type="ECO:0000259" key="5">
    <source>
        <dbReference type="Pfam" id="PF01370"/>
    </source>
</evidence>
<organism evidence="6 7">
    <name type="scientific">Streptosporangium oxazolinicum</name>
    <dbReference type="NCBI Taxonomy" id="909287"/>
    <lineage>
        <taxon>Bacteria</taxon>
        <taxon>Bacillati</taxon>
        <taxon>Actinomycetota</taxon>
        <taxon>Actinomycetes</taxon>
        <taxon>Streptosporangiales</taxon>
        <taxon>Streptosporangiaceae</taxon>
        <taxon>Streptosporangium</taxon>
    </lineage>
</organism>
<evidence type="ECO:0000256" key="1">
    <source>
        <dbReference type="ARBA" id="ARBA00001911"/>
    </source>
</evidence>
<accession>A0ABP8BA24</accession>
<dbReference type="Pfam" id="PF01370">
    <property type="entry name" value="Epimerase"/>
    <property type="match status" value="1"/>
</dbReference>
<comment type="cofactor">
    <cofactor evidence="1">
        <name>NAD(+)</name>
        <dbReference type="ChEBI" id="CHEBI:57540"/>
    </cofactor>
</comment>
<dbReference type="Proteomes" id="UP001501251">
    <property type="component" value="Unassembled WGS sequence"/>
</dbReference>
<protein>
    <submittedName>
        <fullName evidence="6">GDP-mannose 4,6-dehydratase</fullName>
    </submittedName>
</protein>
<gene>
    <name evidence="6" type="ORF">GCM10022252_55790</name>
</gene>
<evidence type="ECO:0000313" key="7">
    <source>
        <dbReference type="Proteomes" id="UP001501251"/>
    </source>
</evidence>
<proteinExistence type="predicted"/>
<dbReference type="PANTHER" id="PTHR43078:SF6">
    <property type="entry name" value="UDP-GLUCURONIC ACID DECARBOXYLASE 1"/>
    <property type="match status" value="1"/>
</dbReference>
<dbReference type="EMBL" id="BAABAQ010000011">
    <property type="protein sequence ID" value="GAA4201304.1"/>
    <property type="molecule type" value="Genomic_DNA"/>
</dbReference>
<dbReference type="InterPro" id="IPR044516">
    <property type="entry name" value="UXS-like"/>
</dbReference>
<evidence type="ECO:0000256" key="2">
    <source>
        <dbReference type="ARBA" id="ARBA00022793"/>
    </source>
</evidence>
<reference evidence="7" key="1">
    <citation type="journal article" date="2019" name="Int. J. Syst. Evol. Microbiol.">
        <title>The Global Catalogue of Microorganisms (GCM) 10K type strain sequencing project: providing services to taxonomists for standard genome sequencing and annotation.</title>
        <authorList>
            <consortium name="The Broad Institute Genomics Platform"/>
            <consortium name="The Broad Institute Genome Sequencing Center for Infectious Disease"/>
            <person name="Wu L."/>
            <person name="Ma J."/>
        </authorList>
    </citation>
    <scope>NUCLEOTIDE SEQUENCE [LARGE SCALE GENOMIC DNA]</scope>
    <source>
        <strain evidence="7">JCM 17388</strain>
    </source>
</reference>